<dbReference type="InterPro" id="IPR036412">
    <property type="entry name" value="HAD-like_sf"/>
</dbReference>
<evidence type="ECO:0000256" key="9">
    <source>
        <dbReference type="ARBA" id="ARBA00023277"/>
    </source>
</evidence>
<comment type="catalytic activity">
    <reaction evidence="1">
        <text>2-phosphoglycolate + H2O = glycolate + phosphate</text>
        <dbReference type="Rhea" id="RHEA:14369"/>
        <dbReference type="ChEBI" id="CHEBI:15377"/>
        <dbReference type="ChEBI" id="CHEBI:29805"/>
        <dbReference type="ChEBI" id="CHEBI:43474"/>
        <dbReference type="ChEBI" id="CHEBI:58033"/>
        <dbReference type="EC" id="3.1.3.18"/>
    </reaction>
</comment>
<dbReference type="EMBL" id="BAABWH010000001">
    <property type="protein sequence ID" value="GAA6144268.1"/>
    <property type="molecule type" value="Genomic_DNA"/>
</dbReference>
<keyword evidence="6" id="KW-0479">Metal-binding</keyword>
<evidence type="ECO:0000256" key="1">
    <source>
        <dbReference type="ARBA" id="ARBA00000830"/>
    </source>
</evidence>
<accession>A0ABP9ZVV1</accession>
<evidence type="ECO:0000256" key="8">
    <source>
        <dbReference type="ARBA" id="ARBA00022842"/>
    </source>
</evidence>
<dbReference type="SUPFAM" id="SSF56784">
    <property type="entry name" value="HAD-like"/>
    <property type="match status" value="1"/>
</dbReference>
<dbReference type="SFLD" id="SFLDS00003">
    <property type="entry name" value="Haloacid_Dehalogenase"/>
    <property type="match status" value="1"/>
</dbReference>
<comment type="cofactor">
    <cofactor evidence="2">
        <name>Mg(2+)</name>
        <dbReference type="ChEBI" id="CHEBI:18420"/>
    </cofactor>
</comment>
<dbReference type="RefSeq" id="WP_353293203.1">
    <property type="nucleotide sequence ID" value="NZ_BAABWH010000001.1"/>
</dbReference>
<dbReference type="Gene3D" id="3.40.50.1000">
    <property type="entry name" value="HAD superfamily/HAD-like"/>
    <property type="match status" value="1"/>
</dbReference>
<dbReference type="NCBIfam" id="TIGR01509">
    <property type="entry name" value="HAD-SF-IA-v3"/>
    <property type="match status" value="1"/>
</dbReference>
<dbReference type="InterPro" id="IPR050155">
    <property type="entry name" value="HAD-like_hydrolase_sf"/>
</dbReference>
<dbReference type="Pfam" id="PF13419">
    <property type="entry name" value="HAD_2"/>
    <property type="match status" value="1"/>
</dbReference>
<dbReference type="NCBIfam" id="TIGR01549">
    <property type="entry name" value="HAD-SF-IA-v1"/>
    <property type="match status" value="1"/>
</dbReference>
<dbReference type="InterPro" id="IPR023214">
    <property type="entry name" value="HAD_sf"/>
</dbReference>
<dbReference type="NCBIfam" id="TIGR01449">
    <property type="entry name" value="PGP_bact"/>
    <property type="match status" value="1"/>
</dbReference>
<dbReference type="PANTHER" id="PTHR43434">
    <property type="entry name" value="PHOSPHOGLYCOLATE PHOSPHATASE"/>
    <property type="match status" value="1"/>
</dbReference>
<keyword evidence="7" id="KW-0378">Hydrolase</keyword>
<reference evidence="10 11" key="1">
    <citation type="submission" date="2024-04" db="EMBL/GenBank/DDBJ databases">
        <title>Draft genome sequence of Thalassolituus maritimus NBRC 116585.</title>
        <authorList>
            <person name="Miyakawa T."/>
            <person name="Kusuya Y."/>
            <person name="Miura T."/>
        </authorList>
    </citation>
    <scope>NUCLEOTIDE SEQUENCE [LARGE SCALE GENOMIC DNA]</scope>
    <source>
        <strain evidence="10 11">5NW40-0001</strain>
    </source>
</reference>
<evidence type="ECO:0000256" key="5">
    <source>
        <dbReference type="ARBA" id="ARBA00013078"/>
    </source>
</evidence>
<comment type="caution">
    <text evidence="10">The sequence shown here is derived from an EMBL/GenBank/DDBJ whole genome shotgun (WGS) entry which is preliminary data.</text>
</comment>
<comment type="pathway">
    <text evidence="3">Organic acid metabolism; glycolate biosynthesis; glycolate from 2-phosphoglycolate: step 1/1.</text>
</comment>
<dbReference type="PANTHER" id="PTHR43434:SF1">
    <property type="entry name" value="PHOSPHOGLYCOLATE PHOSPHATASE"/>
    <property type="match status" value="1"/>
</dbReference>
<evidence type="ECO:0000256" key="4">
    <source>
        <dbReference type="ARBA" id="ARBA00006171"/>
    </source>
</evidence>
<dbReference type="CDD" id="cd16417">
    <property type="entry name" value="HAD_PGPase"/>
    <property type="match status" value="1"/>
</dbReference>
<evidence type="ECO:0000256" key="3">
    <source>
        <dbReference type="ARBA" id="ARBA00004818"/>
    </source>
</evidence>
<gene>
    <name evidence="10" type="ORF">NBRC116585_03850</name>
</gene>
<dbReference type="InterPro" id="IPR037512">
    <property type="entry name" value="PGPase_prok"/>
</dbReference>
<name>A0ABP9ZVV1_9GAMM</name>
<sequence>MFNSTVCALTGHNQPELLLLDLDGTLIDSVPDLAKAVDSMLGILGMSLAGPERVARWVGDGADMLVRRALADGDEDAAKTLMQAQVTNARQYFDSAYMRCLHQATGAFPGVDEFLQATGKKVLITNKPRQFTEPLITSLGWDSHFEFLLCGDDLSERKPSPVPVLHACKELGISVENTLMVGDSRADIQAAKSAGVASVAVTYGYNHGEDIRGSAPDLVIDSLNQLLG</sequence>
<evidence type="ECO:0000256" key="2">
    <source>
        <dbReference type="ARBA" id="ARBA00001946"/>
    </source>
</evidence>
<proteinExistence type="inferred from homology"/>
<dbReference type="SFLD" id="SFLDG01129">
    <property type="entry name" value="C1.5:_HAD__Beta-PGM__Phosphata"/>
    <property type="match status" value="1"/>
</dbReference>
<dbReference type="Proteomes" id="UP001481413">
    <property type="component" value="Unassembled WGS sequence"/>
</dbReference>
<evidence type="ECO:0000313" key="11">
    <source>
        <dbReference type="Proteomes" id="UP001481413"/>
    </source>
</evidence>
<dbReference type="InterPro" id="IPR023198">
    <property type="entry name" value="PGP-like_dom2"/>
</dbReference>
<evidence type="ECO:0000313" key="10">
    <source>
        <dbReference type="EMBL" id="GAA6144268.1"/>
    </source>
</evidence>
<keyword evidence="8" id="KW-0460">Magnesium</keyword>
<protein>
    <recommendedName>
        <fullName evidence="5">phosphoglycolate phosphatase</fullName>
        <ecNumber evidence="5">3.1.3.18</ecNumber>
    </recommendedName>
</protein>
<comment type="similarity">
    <text evidence="4">Belongs to the HAD-like hydrolase superfamily. CbbY/CbbZ/Gph/YieH family.</text>
</comment>
<dbReference type="InterPro" id="IPR041492">
    <property type="entry name" value="HAD_2"/>
</dbReference>
<evidence type="ECO:0000256" key="7">
    <source>
        <dbReference type="ARBA" id="ARBA00022801"/>
    </source>
</evidence>
<evidence type="ECO:0000256" key="6">
    <source>
        <dbReference type="ARBA" id="ARBA00022723"/>
    </source>
</evidence>
<dbReference type="NCBIfam" id="NF009695">
    <property type="entry name" value="PRK13222.1-2"/>
    <property type="match status" value="1"/>
</dbReference>
<organism evidence="10 11">
    <name type="scientific">Thalassolituus maritimus</name>
    <dbReference type="NCBI Taxonomy" id="484498"/>
    <lineage>
        <taxon>Bacteria</taxon>
        <taxon>Pseudomonadati</taxon>
        <taxon>Pseudomonadota</taxon>
        <taxon>Gammaproteobacteria</taxon>
        <taxon>Oceanospirillales</taxon>
        <taxon>Oceanospirillaceae</taxon>
        <taxon>Thalassolituus</taxon>
    </lineage>
</organism>
<keyword evidence="9" id="KW-0119">Carbohydrate metabolism</keyword>
<dbReference type="InterPro" id="IPR006439">
    <property type="entry name" value="HAD-SF_hydro_IA"/>
</dbReference>
<keyword evidence="11" id="KW-1185">Reference proteome</keyword>
<dbReference type="Gene3D" id="1.10.150.240">
    <property type="entry name" value="Putative phosphatase, domain 2"/>
    <property type="match status" value="1"/>
</dbReference>
<dbReference type="EC" id="3.1.3.18" evidence="5"/>